<dbReference type="Proteomes" id="UP001197741">
    <property type="component" value="Unassembled WGS sequence"/>
</dbReference>
<dbReference type="AlphaFoldDB" id="A0AAW4US58"/>
<accession>A0AAW4US58</accession>
<evidence type="ECO:0000313" key="3">
    <source>
        <dbReference type="Proteomes" id="UP001197741"/>
    </source>
</evidence>
<evidence type="ECO:0000313" key="2">
    <source>
        <dbReference type="EMBL" id="MCB6962593.1"/>
    </source>
</evidence>
<dbReference type="EMBL" id="JAJCJQ010000204">
    <property type="protein sequence ID" value="MCB6962593.1"/>
    <property type="molecule type" value="Genomic_DNA"/>
</dbReference>
<feature type="coiled-coil region" evidence="1">
    <location>
        <begin position="34"/>
        <end position="61"/>
    </location>
</feature>
<feature type="non-terminal residue" evidence="2">
    <location>
        <position position="1"/>
    </location>
</feature>
<evidence type="ECO:0000256" key="1">
    <source>
        <dbReference type="SAM" id="Coils"/>
    </source>
</evidence>
<dbReference type="RefSeq" id="WP_306783599.1">
    <property type="nucleotide sequence ID" value="NZ_JAJCJQ010000204.1"/>
</dbReference>
<keyword evidence="1" id="KW-0175">Coiled coil</keyword>
<organism evidence="2 3">
    <name type="scientific">Agathobacter rectalis</name>
    <dbReference type="NCBI Taxonomy" id="39491"/>
    <lineage>
        <taxon>Bacteria</taxon>
        <taxon>Bacillati</taxon>
        <taxon>Bacillota</taxon>
        <taxon>Clostridia</taxon>
        <taxon>Lachnospirales</taxon>
        <taxon>Lachnospiraceae</taxon>
        <taxon>Agathobacter</taxon>
    </lineage>
</organism>
<comment type="caution">
    <text evidence="2">The sequence shown here is derived from an EMBL/GenBank/DDBJ whole genome shotgun (WGS) entry which is preliminary data.</text>
</comment>
<sequence length="74" mass="8552">KDLVPILNSYGEELQLFPKLVEQIYQSIEHGQVADSADRDLRRLRRQEQELSQEIKDTAGKLLQSKNVSQSLQE</sequence>
<feature type="non-terminal residue" evidence="2">
    <location>
        <position position="74"/>
    </location>
</feature>
<proteinExistence type="predicted"/>
<gene>
    <name evidence="2" type="ORF">LIZ82_17195</name>
</gene>
<name>A0AAW4US58_9FIRM</name>
<evidence type="ECO:0008006" key="4">
    <source>
        <dbReference type="Google" id="ProtNLM"/>
    </source>
</evidence>
<reference evidence="2" key="1">
    <citation type="submission" date="2021-10" db="EMBL/GenBank/DDBJ databases">
        <title>Collection of gut derived symbiotic bacterial strains cultured from healthy donors.</title>
        <authorList>
            <person name="Lin H."/>
            <person name="Littmann E."/>
            <person name="Kohout C."/>
            <person name="Pamer E.G."/>
        </authorList>
    </citation>
    <scope>NUCLEOTIDE SEQUENCE</scope>
    <source>
        <strain evidence="2">DFI.7.28A</strain>
    </source>
</reference>
<protein>
    <recommendedName>
        <fullName evidence="4">DNA primase</fullName>
    </recommendedName>
</protein>